<dbReference type="EMBL" id="BAAALS010000007">
    <property type="protein sequence ID" value="GAA1747228.1"/>
    <property type="molecule type" value="Genomic_DNA"/>
</dbReference>
<dbReference type="PANTHER" id="PTHR30569:SF0">
    <property type="entry name" value="CYTOSINE PERMEASE"/>
    <property type="match status" value="1"/>
</dbReference>
<keyword evidence="5 6" id="KW-0472">Membrane</keyword>
<feature type="transmembrane region" description="Helical" evidence="6">
    <location>
        <begin position="218"/>
        <end position="236"/>
    </location>
</feature>
<organism evidence="7 8">
    <name type="scientific">Luedemannella helvata</name>
    <dbReference type="NCBI Taxonomy" id="349315"/>
    <lineage>
        <taxon>Bacteria</taxon>
        <taxon>Bacillati</taxon>
        <taxon>Actinomycetota</taxon>
        <taxon>Actinomycetes</taxon>
        <taxon>Micromonosporales</taxon>
        <taxon>Micromonosporaceae</taxon>
        <taxon>Luedemannella</taxon>
    </lineage>
</organism>
<dbReference type="InterPro" id="IPR001248">
    <property type="entry name" value="Pur-cyt_permease"/>
</dbReference>
<evidence type="ECO:0000256" key="2">
    <source>
        <dbReference type="ARBA" id="ARBA00008974"/>
    </source>
</evidence>
<comment type="caution">
    <text evidence="7">The sequence shown here is derived from an EMBL/GenBank/DDBJ whole genome shotgun (WGS) entry which is preliminary data.</text>
</comment>
<feature type="transmembrane region" description="Helical" evidence="6">
    <location>
        <begin position="153"/>
        <end position="170"/>
    </location>
</feature>
<evidence type="ECO:0000256" key="6">
    <source>
        <dbReference type="SAM" id="Phobius"/>
    </source>
</evidence>
<evidence type="ECO:0000313" key="8">
    <source>
        <dbReference type="Proteomes" id="UP001500655"/>
    </source>
</evidence>
<accession>A0ABN2K2Q0</accession>
<feature type="transmembrane region" description="Helical" evidence="6">
    <location>
        <begin position="109"/>
        <end position="133"/>
    </location>
</feature>
<feature type="transmembrane region" description="Helical" evidence="6">
    <location>
        <begin position="49"/>
        <end position="69"/>
    </location>
</feature>
<reference evidence="7 8" key="1">
    <citation type="journal article" date="2019" name="Int. J. Syst. Evol. Microbiol.">
        <title>The Global Catalogue of Microorganisms (GCM) 10K type strain sequencing project: providing services to taxonomists for standard genome sequencing and annotation.</title>
        <authorList>
            <consortium name="The Broad Institute Genomics Platform"/>
            <consortium name="The Broad Institute Genome Sequencing Center for Infectious Disease"/>
            <person name="Wu L."/>
            <person name="Ma J."/>
        </authorList>
    </citation>
    <scope>NUCLEOTIDE SEQUENCE [LARGE SCALE GENOMIC DNA]</scope>
    <source>
        <strain evidence="7 8">JCM 13249</strain>
    </source>
</reference>
<protein>
    <submittedName>
        <fullName evidence="7">Allantoin permease</fullName>
    </submittedName>
</protein>
<comment type="subcellular location">
    <subcellularLocation>
        <location evidence="1">Membrane</location>
        <topology evidence="1">Multi-pass membrane protein</topology>
    </subcellularLocation>
</comment>
<feature type="transmembrane region" description="Helical" evidence="6">
    <location>
        <begin position="371"/>
        <end position="390"/>
    </location>
</feature>
<comment type="similarity">
    <text evidence="2">Belongs to the purine-cytosine permease (2.A.39) family.</text>
</comment>
<feature type="transmembrane region" description="Helical" evidence="6">
    <location>
        <begin position="410"/>
        <end position="426"/>
    </location>
</feature>
<evidence type="ECO:0000313" key="7">
    <source>
        <dbReference type="EMBL" id="GAA1747228.1"/>
    </source>
</evidence>
<feature type="transmembrane region" description="Helical" evidence="6">
    <location>
        <begin position="291"/>
        <end position="311"/>
    </location>
</feature>
<keyword evidence="8" id="KW-1185">Reference proteome</keyword>
<name>A0ABN2K2Q0_9ACTN</name>
<dbReference type="PANTHER" id="PTHR30569">
    <property type="entry name" value="CYTOSINE TRANSPORTER CODB"/>
    <property type="match status" value="1"/>
</dbReference>
<feature type="transmembrane region" description="Helical" evidence="6">
    <location>
        <begin position="256"/>
        <end position="279"/>
    </location>
</feature>
<keyword evidence="4 6" id="KW-1133">Transmembrane helix</keyword>
<gene>
    <name evidence="7" type="ORF">GCM10009681_17990</name>
</gene>
<dbReference type="Proteomes" id="UP001500655">
    <property type="component" value="Unassembled WGS sequence"/>
</dbReference>
<feature type="transmembrane region" description="Helical" evidence="6">
    <location>
        <begin position="438"/>
        <end position="458"/>
    </location>
</feature>
<evidence type="ECO:0000256" key="4">
    <source>
        <dbReference type="ARBA" id="ARBA00022989"/>
    </source>
</evidence>
<dbReference type="InterPro" id="IPR030191">
    <property type="entry name" value="CodB"/>
</dbReference>
<keyword evidence="3 6" id="KW-0812">Transmembrane</keyword>
<evidence type="ECO:0000256" key="3">
    <source>
        <dbReference type="ARBA" id="ARBA00022692"/>
    </source>
</evidence>
<evidence type="ECO:0000256" key="1">
    <source>
        <dbReference type="ARBA" id="ARBA00004141"/>
    </source>
</evidence>
<dbReference type="Pfam" id="PF02133">
    <property type="entry name" value="Transp_cyt_pur"/>
    <property type="match status" value="1"/>
</dbReference>
<feature type="transmembrane region" description="Helical" evidence="6">
    <location>
        <begin position="75"/>
        <end position="97"/>
    </location>
</feature>
<proteinExistence type="inferred from homology"/>
<evidence type="ECO:0000256" key="5">
    <source>
        <dbReference type="ARBA" id="ARBA00023136"/>
    </source>
</evidence>
<feature type="transmembrane region" description="Helical" evidence="6">
    <location>
        <begin position="343"/>
        <end position="365"/>
    </location>
</feature>
<feature type="transmembrane region" description="Helical" evidence="6">
    <location>
        <begin position="177"/>
        <end position="198"/>
    </location>
</feature>
<sequence>MAQTIPLPTLDTADHDDPKVVAEQRADDYSTHVVPFSARVGRWQLTMSFWSLLSAMVWLFYGALVASLYGTTNALIAIVLSVIVYSIVNALFASWGLRSGLNSTLLSRRMFGVVGASLTALLIAANTTYYAVFESSTLAVAFQTYFEAGDIKIWYLVVVVAMLPLMLGSVQTWMAKLNAILLPLYAVGIVAAVIVAAVKYDNNDWWSFPGIVPDVARSYPGWVLGFVLYMGIWLLMPSTVDFARFAKKQDETFHNVVTFGPVFYTWLFLANGLAGIFLVRAVLPNEPAAEIGVVRAVLATLGFVGLVIIVASQARINSVNYYLASANWERLVTGLTGLRIPRLVWVVIVSAAVYLLMLTDVFSYLQTALNWQGVLLVGWVAVVLTHFVIVPEDRRKGAEFRARRLPKVTWGLLAWLIASGIGIYLIEVDSAPAKLAGISQIVVFVVAAGLYAACTKLLPSPLRDRGPDVRNEVDDPWGKRVRCHACRHSYVAQEMDRDARAGNAPICDACAT</sequence>
<dbReference type="Gene3D" id="1.10.4160.10">
    <property type="entry name" value="Hydantoin permease"/>
    <property type="match status" value="1"/>
</dbReference>
<dbReference type="RefSeq" id="WP_344078859.1">
    <property type="nucleotide sequence ID" value="NZ_BAAALS010000007.1"/>
</dbReference>